<protein>
    <submittedName>
        <fullName evidence="1">Uncharacterized protein</fullName>
    </submittedName>
</protein>
<evidence type="ECO:0000313" key="2">
    <source>
        <dbReference type="Proteomes" id="UP000694892"/>
    </source>
</evidence>
<name>A0A974C251_XENLA</name>
<dbReference type="PANTHER" id="PTHR46657:SF1">
    <property type="entry name" value="CENTROSOMAL PROTEIN OF 128 KDA"/>
    <property type="match status" value="1"/>
</dbReference>
<dbReference type="GO" id="GO:0000922">
    <property type="term" value="C:spindle pole"/>
    <property type="evidence" value="ECO:0007669"/>
    <property type="project" value="TreeGrafter"/>
</dbReference>
<gene>
    <name evidence="1" type="ORF">XELAEV_18041351mg</name>
</gene>
<proteinExistence type="predicted"/>
<reference evidence="2" key="1">
    <citation type="journal article" date="2016" name="Nature">
        <title>Genome evolution in the allotetraploid frog Xenopus laevis.</title>
        <authorList>
            <person name="Session A.M."/>
            <person name="Uno Y."/>
            <person name="Kwon T."/>
            <person name="Chapman J.A."/>
            <person name="Toyoda A."/>
            <person name="Takahashi S."/>
            <person name="Fukui A."/>
            <person name="Hikosaka A."/>
            <person name="Suzuki A."/>
            <person name="Kondo M."/>
            <person name="van Heeringen S.J."/>
            <person name="Quigley I."/>
            <person name="Heinz S."/>
            <person name="Ogino H."/>
            <person name="Ochi H."/>
            <person name="Hellsten U."/>
            <person name="Lyons J.B."/>
            <person name="Simakov O."/>
            <person name="Putnam N."/>
            <person name="Stites J."/>
            <person name="Kuroki Y."/>
            <person name="Tanaka T."/>
            <person name="Michiue T."/>
            <person name="Watanabe M."/>
            <person name="Bogdanovic O."/>
            <person name="Lister R."/>
            <person name="Georgiou G."/>
            <person name="Paranjpe S.S."/>
            <person name="van Kruijsbergen I."/>
            <person name="Shu S."/>
            <person name="Carlson J."/>
            <person name="Kinoshita T."/>
            <person name="Ohta Y."/>
            <person name="Mawaribuchi S."/>
            <person name="Jenkins J."/>
            <person name="Grimwood J."/>
            <person name="Schmutz J."/>
            <person name="Mitros T."/>
            <person name="Mozaffari S.V."/>
            <person name="Suzuki Y."/>
            <person name="Haramoto Y."/>
            <person name="Yamamoto T.S."/>
            <person name="Takagi C."/>
            <person name="Heald R."/>
            <person name="Miller K."/>
            <person name="Haudenschild C."/>
            <person name="Kitzman J."/>
            <person name="Nakayama T."/>
            <person name="Izutsu Y."/>
            <person name="Robert J."/>
            <person name="Fortriede J."/>
            <person name="Burns K."/>
            <person name="Lotay V."/>
            <person name="Karimi K."/>
            <person name="Yasuoka Y."/>
            <person name="Dichmann D.S."/>
            <person name="Flajnik M.F."/>
            <person name="Houston D.W."/>
            <person name="Shendure J."/>
            <person name="DuPasquier L."/>
            <person name="Vize P.D."/>
            <person name="Zorn A.M."/>
            <person name="Ito M."/>
            <person name="Marcotte E.M."/>
            <person name="Wallingford J.B."/>
            <person name="Ito Y."/>
            <person name="Asashima M."/>
            <person name="Ueno N."/>
            <person name="Matsuda Y."/>
            <person name="Veenstra G.J."/>
            <person name="Fujiyama A."/>
            <person name="Harland R.M."/>
            <person name="Taira M."/>
            <person name="Rokhsar D.S."/>
        </authorList>
    </citation>
    <scope>NUCLEOTIDE SEQUENCE [LARGE SCALE GENOMIC DNA]</scope>
    <source>
        <strain evidence="2">J</strain>
    </source>
</reference>
<evidence type="ECO:0000313" key="1">
    <source>
        <dbReference type="EMBL" id="OCT65109.1"/>
    </source>
</evidence>
<dbReference type="Proteomes" id="UP000694892">
    <property type="component" value="Chromosome 8S"/>
</dbReference>
<organism evidence="1 2">
    <name type="scientific">Xenopus laevis</name>
    <name type="common">African clawed frog</name>
    <dbReference type="NCBI Taxonomy" id="8355"/>
    <lineage>
        <taxon>Eukaryota</taxon>
        <taxon>Metazoa</taxon>
        <taxon>Chordata</taxon>
        <taxon>Craniata</taxon>
        <taxon>Vertebrata</taxon>
        <taxon>Euteleostomi</taxon>
        <taxon>Amphibia</taxon>
        <taxon>Batrachia</taxon>
        <taxon>Anura</taxon>
        <taxon>Pipoidea</taxon>
        <taxon>Pipidae</taxon>
        <taxon>Xenopodinae</taxon>
        <taxon>Xenopus</taxon>
        <taxon>Xenopus</taxon>
    </lineage>
</organism>
<sequence>MEERNAQYREIVGSLQQQIEDSKCRIQEYREEKIKTEVHSARLAILSSSLQAHDSILSSSLYSDYNL</sequence>
<dbReference type="InterPro" id="IPR026652">
    <property type="entry name" value="CEP128"/>
</dbReference>
<dbReference type="AlphaFoldDB" id="A0A974C251"/>
<dbReference type="EMBL" id="CM004481">
    <property type="protein sequence ID" value="OCT65109.1"/>
    <property type="molecule type" value="Genomic_DNA"/>
</dbReference>
<dbReference type="GO" id="GO:0005814">
    <property type="term" value="C:centriole"/>
    <property type="evidence" value="ECO:0007669"/>
    <property type="project" value="TreeGrafter"/>
</dbReference>
<accession>A0A974C251</accession>
<dbReference type="PANTHER" id="PTHR46657">
    <property type="entry name" value="CENTROSOMAL PROTEIN OF 128 KDA"/>
    <property type="match status" value="1"/>
</dbReference>